<evidence type="ECO:0000256" key="4">
    <source>
        <dbReference type="ARBA" id="ARBA00023136"/>
    </source>
</evidence>
<dbReference type="AlphaFoldDB" id="A0A844B2C5"/>
<gene>
    <name evidence="7" type="ORF">GG681_16460</name>
</gene>
<comment type="similarity">
    <text evidence="2">Belongs to the MipA/OmpV family.</text>
</comment>
<comment type="caution">
    <text evidence="7">The sequence shown here is derived from an EMBL/GenBank/DDBJ whole genome shotgun (WGS) entry which is preliminary data.</text>
</comment>
<protein>
    <recommendedName>
        <fullName evidence="9">MltA-interacting protein MipA</fullName>
    </recommendedName>
</protein>
<accession>A0A844B2C5</accession>
<evidence type="ECO:0000313" key="7">
    <source>
        <dbReference type="EMBL" id="MQY44241.1"/>
    </source>
</evidence>
<proteinExistence type="inferred from homology"/>
<evidence type="ECO:0000313" key="8">
    <source>
        <dbReference type="Proteomes" id="UP000436694"/>
    </source>
</evidence>
<name>A0A844B2C5_9RHOB</name>
<organism evidence="7 8">
    <name type="scientific">Tritonibacter aquimaris</name>
    <dbReference type="NCBI Taxonomy" id="2663379"/>
    <lineage>
        <taxon>Bacteria</taxon>
        <taxon>Pseudomonadati</taxon>
        <taxon>Pseudomonadota</taxon>
        <taxon>Alphaproteobacteria</taxon>
        <taxon>Rhodobacterales</taxon>
        <taxon>Paracoccaceae</taxon>
        <taxon>Tritonibacter</taxon>
    </lineage>
</organism>
<evidence type="ECO:0000256" key="1">
    <source>
        <dbReference type="ARBA" id="ARBA00004442"/>
    </source>
</evidence>
<dbReference type="Pfam" id="PF06629">
    <property type="entry name" value="MipA"/>
    <property type="match status" value="1"/>
</dbReference>
<evidence type="ECO:0000256" key="2">
    <source>
        <dbReference type="ARBA" id="ARBA00005722"/>
    </source>
</evidence>
<keyword evidence="3 6" id="KW-0732">Signal</keyword>
<evidence type="ECO:0000256" key="3">
    <source>
        <dbReference type="ARBA" id="ARBA00022729"/>
    </source>
</evidence>
<dbReference type="PANTHER" id="PTHR38776">
    <property type="entry name" value="MLTA-INTERACTING PROTEIN-RELATED"/>
    <property type="match status" value="1"/>
</dbReference>
<dbReference type="Proteomes" id="UP000436694">
    <property type="component" value="Unassembled WGS sequence"/>
</dbReference>
<dbReference type="InterPro" id="IPR010583">
    <property type="entry name" value="MipA"/>
</dbReference>
<feature type="chain" id="PRO_5032859534" description="MltA-interacting protein MipA" evidence="6">
    <location>
        <begin position="27"/>
        <end position="272"/>
    </location>
</feature>
<reference evidence="7 8" key="1">
    <citation type="submission" date="2019-10" db="EMBL/GenBank/DDBJ databases">
        <title>Epibacterium sp. nov., isolated from seawater.</title>
        <authorList>
            <person name="Zhang X."/>
            <person name="Li N."/>
        </authorList>
    </citation>
    <scope>NUCLEOTIDE SEQUENCE [LARGE SCALE GENOMIC DNA]</scope>
    <source>
        <strain evidence="7 8">SM1969</strain>
    </source>
</reference>
<evidence type="ECO:0000256" key="6">
    <source>
        <dbReference type="SAM" id="SignalP"/>
    </source>
</evidence>
<keyword evidence="5" id="KW-0998">Cell outer membrane</keyword>
<evidence type="ECO:0008006" key="9">
    <source>
        <dbReference type="Google" id="ProtNLM"/>
    </source>
</evidence>
<comment type="subcellular location">
    <subcellularLocation>
        <location evidence="1">Cell outer membrane</location>
    </subcellularLocation>
</comment>
<evidence type="ECO:0000256" key="5">
    <source>
        <dbReference type="ARBA" id="ARBA00023237"/>
    </source>
</evidence>
<dbReference type="RefSeq" id="WP_153549136.1">
    <property type="nucleotide sequence ID" value="NZ_WIXK01000012.1"/>
</dbReference>
<dbReference type="GO" id="GO:0009279">
    <property type="term" value="C:cell outer membrane"/>
    <property type="evidence" value="ECO:0007669"/>
    <property type="project" value="UniProtKB-SubCell"/>
</dbReference>
<dbReference type="EMBL" id="WIXK01000012">
    <property type="protein sequence ID" value="MQY44241.1"/>
    <property type="molecule type" value="Genomic_DNA"/>
</dbReference>
<sequence>MKPVYLQMIGAGVAAMSMIAAPQVHAEGDWEGTVGLGAVWGPEYLGSSKNEAGAFPVLDLTWRDRLFIGDSGIGGYIFNTEDFTLSASIGYDGGREEDDSDFLRGLGDIKGGAVYNIGFEYDIGPVTPYLDVTKYSKGSEGLSATVGVETMVPLRVLTGRASISSLEHAESPLDFGPLLTAGISADWGNDDYNSAYYGVTAAQSASSGLSQYTATSGFHAVNLELGIQVPVTERFSVGGAVVYSQLTGDAKDSPIARETSGTSVGLFGMYSF</sequence>
<keyword evidence="4" id="KW-0472">Membrane</keyword>
<keyword evidence="8" id="KW-1185">Reference proteome</keyword>
<dbReference type="PANTHER" id="PTHR38776:SF1">
    <property type="entry name" value="MLTA-INTERACTING PROTEIN-RELATED"/>
    <property type="match status" value="1"/>
</dbReference>
<feature type="signal peptide" evidence="6">
    <location>
        <begin position="1"/>
        <end position="26"/>
    </location>
</feature>